<dbReference type="InterPro" id="IPR029063">
    <property type="entry name" value="SAM-dependent_MTases_sf"/>
</dbReference>
<name>F7SZ02_9BURK</name>
<evidence type="ECO:0000313" key="2">
    <source>
        <dbReference type="EMBL" id="EGP46672.1"/>
    </source>
</evidence>
<dbReference type="Pfam" id="PF13649">
    <property type="entry name" value="Methyltransf_25"/>
    <property type="match status" value="1"/>
</dbReference>
<sequence>MANALDSNLLSSVASYYSAKLAEHGIQPRGVDWNSEASQNLRFAQLAKVLPSDGSPYSVNDLGCGYGAFFDFLTQESRNFRYAGFDISGEMIEACRNRHGDADNARYVTTSEPDEPADFGIASGIFNVRLDHDPGEWQQYIEDTLEILARTSERGFAFNCLTSYSDADRMRPDLHYANPLALFDLCKTRYSRNVALLHDYDLYEFTILVRKSA</sequence>
<dbReference type="AlphaFoldDB" id="F7SZ02"/>
<dbReference type="EMBL" id="AFRQ01000037">
    <property type="protein sequence ID" value="EGP46672.1"/>
    <property type="molecule type" value="Genomic_DNA"/>
</dbReference>
<evidence type="ECO:0000259" key="1">
    <source>
        <dbReference type="Pfam" id="PF13649"/>
    </source>
</evidence>
<dbReference type="SUPFAM" id="SSF53335">
    <property type="entry name" value="S-adenosyl-L-methionine-dependent methyltransferases"/>
    <property type="match status" value="1"/>
</dbReference>
<feature type="domain" description="Methyltransferase" evidence="1">
    <location>
        <begin position="60"/>
        <end position="116"/>
    </location>
</feature>
<dbReference type="CDD" id="cd02440">
    <property type="entry name" value="AdoMet_MTases"/>
    <property type="match status" value="1"/>
</dbReference>
<dbReference type="eggNOG" id="COG4106">
    <property type="taxonomic scope" value="Bacteria"/>
</dbReference>
<dbReference type="InterPro" id="IPR041698">
    <property type="entry name" value="Methyltransf_25"/>
</dbReference>
<dbReference type="Gene3D" id="3.40.50.150">
    <property type="entry name" value="Vaccinia Virus protein VP39"/>
    <property type="match status" value="1"/>
</dbReference>
<comment type="caution">
    <text evidence="2">The sequence shown here is derived from an EMBL/GenBank/DDBJ whole genome shotgun (WGS) entry which is preliminary data.</text>
</comment>
<dbReference type="PATRIC" id="fig|1003200.3.peg.1874"/>
<evidence type="ECO:0000313" key="3">
    <source>
        <dbReference type="Proteomes" id="UP000004853"/>
    </source>
</evidence>
<protein>
    <submittedName>
        <fullName evidence="2">SAM-binding motif-containing protein</fullName>
    </submittedName>
</protein>
<dbReference type="RefSeq" id="WP_006391970.1">
    <property type="nucleotide sequence ID" value="NZ_GL982453.1"/>
</dbReference>
<reference evidence="2 3" key="1">
    <citation type="submission" date="2011-06" db="EMBL/GenBank/DDBJ databases">
        <authorList>
            <person name="Bador J."/>
            <person name="Amoureux L."/>
            <person name="Neuwirth C."/>
        </authorList>
    </citation>
    <scope>NUCLEOTIDE SEQUENCE [LARGE SCALE GENOMIC DNA]</scope>
    <source>
        <strain evidence="2 3">AXX-A</strain>
    </source>
</reference>
<accession>F7SZ02</accession>
<dbReference type="Proteomes" id="UP000004853">
    <property type="component" value="Unassembled WGS sequence"/>
</dbReference>
<proteinExistence type="predicted"/>
<gene>
    <name evidence="2" type="ORF">AXXA_09528</name>
</gene>
<organism evidence="2 3">
    <name type="scientific">Achromobacter insuavis AXX-A</name>
    <dbReference type="NCBI Taxonomy" id="1003200"/>
    <lineage>
        <taxon>Bacteria</taxon>
        <taxon>Pseudomonadati</taxon>
        <taxon>Pseudomonadota</taxon>
        <taxon>Betaproteobacteria</taxon>
        <taxon>Burkholderiales</taxon>
        <taxon>Alcaligenaceae</taxon>
        <taxon>Achromobacter</taxon>
    </lineage>
</organism>
<dbReference type="OrthoDB" id="9800454at2"/>
<dbReference type="HOGENOM" id="CLU_099766_1_1_4"/>